<proteinExistence type="predicted"/>
<comment type="caution">
    <text evidence="15">The sequence shown here is derived from an EMBL/GenBank/DDBJ whole genome shotgun (WGS) entry which is preliminary data.</text>
</comment>
<evidence type="ECO:0000256" key="8">
    <source>
        <dbReference type="ARBA" id="ARBA00022777"/>
    </source>
</evidence>
<dbReference type="InterPro" id="IPR050736">
    <property type="entry name" value="Sensor_HK_Regulatory"/>
</dbReference>
<evidence type="ECO:0000256" key="5">
    <source>
        <dbReference type="ARBA" id="ARBA00022553"/>
    </source>
</evidence>
<feature type="domain" description="PAC" evidence="14">
    <location>
        <begin position="127"/>
        <end position="180"/>
    </location>
</feature>
<dbReference type="GO" id="GO:0005886">
    <property type="term" value="C:plasma membrane"/>
    <property type="evidence" value="ECO:0007669"/>
    <property type="project" value="UniProtKB-SubCell"/>
</dbReference>
<dbReference type="SUPFAM" id="SSF47384">
    <property type="entry name" value="Homodimeric domain of signal transducing histidine kinase"/>
    <property type="match status" value="1"/>
</dbReference>
<dbReference type="PROSITE" id="PS50112">
    <property type="entry name" value="PAS"/>
    <property type="match status" value="1"/>
</dbReference>
<dbReference type="AlphaFoldDB" id="A0AAE3SDY3"/>
<dbReference type="GO" id="GO:0000155">
    <property type="term" value="F:phosphorelay sensor kinase activity"/>
    <property type="evidence" value="ECO:0007669"/>
    <property type="project" value="InterPro"/>
</dbReference>
<name>A0AAE3SDY3_9BACT</name>
<gene>
    <name evidence="15" type="ORF">OM075_02930</name>
</gene>
<dbReference type="InterPro" id="IPR004358">
    <property type="entry name" value="Sig_transdc_His_kin-like_C"/>
</dbReference>
<dbReference type="RefSeq" id="WP_301188974.1">
    <property type="nucleotide sequence ID" value="NZ_JAPDPJ010000003.1"/>
</dbReference>
<evidence type="ECO:0000256" key="2">
    <source>
        <dbReference type="ARBA" id="ARBA00004236"/>
    </source>
</evidence>
<keyword evidence="16" id="KW-1185">Reference proteome</keyword>
<dbReference type="InterPro" id="IPR035965">
    <property type="entry name" value="PAS-like_dom_sf"/>
</dbReference>
<keyword evidence="10" id="KW-0902">Two-component regulatory system</keyword>
<dbReference type="InterPro" id="IPR036097">
    <property type="entry name" value="HisK_dim/P_sf"/>
</dbReference>
<dbReference type="InterPro" id="IPR003661">
    <property type="entry name" value="HisK_dim/P_dom"/>
</dbReference>
<dbReference type="SMART" id="SM00387">
    <property type="entry name" value="HATPase_c"/>
    <property type="match status" value="1"/>
</dbReference>
<sequence length="538" mass="61198">MVSDGDDFLIGKLKDELSKVQEKIPEVDLTTVFSIVDQLKEAAKPKNNRLHVPKILISILEHVNLQVYIKDQDFKYIFANKKFLATFGFQSVNEIIGKTDYDLEFDKNICKRFNKMYQKMQEEKLPVKREISYYLKSSGKVVYIETHKSPILDDNNEVTGFLGIIEDVTERKSSIQALMHSEARLKNYFLNTNDGIFILDYKFDIVDVNPAAFNITGYDRPYLISKNFFSLFVDNEDLAHFKDACSLVDVNSESHECALISKNNEALKHLKLDLLNVEIDHYICFAYDISDLKRAVKKAEESNKLKTAFLQNISHEIRTPLNAIIGFSNILVQKLYDTEEDADSYKKVIYTNSEYLLGLVNNVLDLSKIETGQTTLYPEDIIIIPFIRNEVLPVIESEKNRLDKNNVELKVDLREVSSDCVVYTDSGRLKQIITNLMHNALKFTAEGHVSLKISETDDLLCFVVSDTGIGIHNEQIGRIFHRFYKIQGDGKGLPVSSQGSGLGLAIVKRLLGLMGGNIKVESEVGKGSSFYFEIPKHL</sequence>
<dbReference type="InterPro" id="IPR003594">
    <property type="entry name" value="HATPase_dom"/>
</dbReference>
<organism evidence="15 16">
    <name type="scientific">Plebeiibacterium sediminum</name>
    <dbReference type="NCBI Taxonomy" id="2992112"/>
    <lineage>
        <taxon>Bacteria</taxon>
        <taxon>Pseudomonadati</taxon>
        <taxon>Bacteroidota</taxon>
        <taxon>Bacteroidia</taxon>
        <taxon>Marinilabiliales</taxon>
        <taxon>Marinilabiliaceae</taxon>
        <taxon>Plebeiibacterium</taxon>
    </lineage>
</organism>
<dbReference type="Pfam" id="PF00512">
    <property type="entry name" value="HisKA"/>
    <property type="match status" value="1"/>
</dbReference>
<dbReference type="SMART" id="SM00388">
    <property type="entry name" value="HisKA"/>
    <property type="match status" value="1"/>
</dbReference>
<comment type="subcellular location">
    <subcellularLocation>
        <location evidence="2">Cell membrane</location>
    </subcellularLocation>
</comment>
<evidence type="ECO:0000256" key="9">
    <source>
        <dbReference type="ARBA" id="ARBA00022840"/>
    </source>
</evidence>
<keyword evidence="4" id="KW-1003">Cell membrane</keyword>
<dbReference type="PANTHER" id="PTHR43711:SF1">
    <property type="entry name" value="HISTIDINE KINASE 1"/>
    <property type="match status" value="1"/>
</dbReference>
<evidence type="ECO:0000259" key="12">
    <source>
        <dbReference type="PROSITE" id="PS50109"/>
    </source>
</evidence>
<dbReference type="SUPFAM" id="SSF55785">
    <property type="entry name" value="PYP-like sensor domain (PAS domain)"/>
    <property type="match status" value="2"/>
</dbReference>
<dbReference type="Pfam" id="PF08448">
    <property type="entry name" value="PAS_4"/>
    <property type="match status" value="1"/>
</dbReference>
<accession>A0AAE3SDY3</accession>
<keyword evidence="5" id="KW-0597">Phosphoprotein</keyword>
<dbReference type="GO" id="GO:0005524">
    <property type="term" value="F:ATP binding"/>
    <property type="evidence" value="ECO:0007669"/>
    <property type="project" value="UniProtKB-KW"/>
</dbReference>
<dbReference type="SMART" id="SM00091">
    <property type="entry name" value="PAS"/>
    <property type="match status" value="2"/>
</dbReference>
<evidence type="ECO:0000256" key="11">
    <source>
        <dbReference type="ARBA" id="ARBA00023136"/>
    </source>
</evidence>
<evidence type="ECO:0000256" key="4">
    <source>
        <dbReference type="ARBA" id="ARBA00022475"/>
    </source>
</evidence>
<dbReference type="InterPro" id="IPR013656">
    <property type="entry name" value="PAS_4"/>
</dbReference>
<dbReference type="Gene3D" id="3.30.565.10">
    <property type="entry name" value="Histidine kinase-like ATPase, C-terminal domain"/>
    <property type="match status" value="1"/>
</dbReference>
<dbReference type="CDD" id="cd16922">
    <property type="entry name" value="HATPase_EvgS-ArcB-TorS-like"/>
    <property type="match status" value="1"/>
</dbReference>
<keyword evidence="8 15" id="KW-0418">Kinase</keyword>
<dbReference type="Gene3D" id="3.30.450.20">
    <property type="entry name" value="PAS domain"/>
    <property type="match status" value="2"/>
</dbReference>
<dbReference type="NCBIfam" id="TIGR00229">
    <property type="entry name" value="sensory_box"/>
    <property type="match status" value="2"/>
</dbReference>
<keyword evidence="9" id="KW-0067">ATP-binding</keyword>
<dbReference type="SUPFAM" id="SSF55874">
    <property type="entry name" value="ATPase domain of HSP90 chaperone/DNA topoisomerase II/histidine kinase"/>
    <property type="match status" value="1"/>
</dbReference>
<dbReference type="PRINTS" id="PR00344">
    <property type="entry name" value="BCTRLSENSOR"/>
</dbReference>
<keyword evidence="7" id="KW-0547">Nucleotide-binding</keyword>
<evidence type="ECO:0000256" key="3">
    <source>
        <dbReference type="ARBA" id="ARBA00012438"/>
    </source>
</evidence>
<dbReference type="PROSITE" id="PS50109">
    <property type="entry name" value="HIS_KIN"/>
    <property type="match status" value="1"/>
</dbReference>
<dbReference type="Gene3D" id="1.10.287.130">
    <property type="match status" value="1"/>
</dbReference>
<evidence type="ECO:0000256" key="7">
    <source>
        <dbReference type="ARBA" id="ARBA00022741"/>
    </source>
</evidence>
<dbReference type="InterPro" id="IPR005467">
    <property type="entry name" value="His_kinase_dom"/>
</dbReference>
<dbReference type="EC" id="2.7.13.3" evidence="3"/>
<dbReference type="Pfam" id="PF02518">
    <property type="entry name" value="HATPase_c"/>
    <property type="match status" value="1"/>
</dbReference>
<dbReference type="Proteomes" id="UP001209229">
    <property type="component" value="Unassembled WGS sequence"/>
</dbReference>
<evidence type="ECO:0000313" key="15">
    <source>
        <dbReference type="EMBL" id="MCW3785402.1"/>
    </source>
</evidence>
<evidence type="ECO:0000256" key="1">
    <source>
        <dbReference type="ARBA" id="ARBA00000085"/>
    </source>
</evidence>
<dbReference type="InterPro" id="IPR036890">
    <property type="entry name" value="HATPase_C_sf"/>
</dbReference>
<protein>
    <recommendedName>
        <fullName evidence="3">histidine kinase</fullName>
        <ecNumber evidence="3">2.7.13.3</ecNumber>
    </recommendedName>
</protein>
<keyword evidence="11" id="KW-0472">Membrane</keyword>
<dbReference type="InterPro" id="IPR000014">
    <property type="entry name" value="PAS"/>
</dbReference>
<feature type="domain" description="Histidine kinase" evidence="12">
    <location>
        <begin position="312"/>
        <end position="538"/>
    </location>
</feature>
<dbReference type="CDD" id="cd00130">
    <property type="entry name" value="PAS"/>
    <property type="match status" value="2"/>
</dbReference>
<evidence type="ECO:0000256" key="10">
    <source>
        <dbReference type="ARBA" id="ARBA00023012"/>
    </source>
</evidence>
<evidence type="ECO:0000256" key="6">
    <source>
        <dbReference type="ARBA" id="ARBA00022679"/>
    </source>
</evidence>
<dbReference type="SMART" id="SM00086">
    <property type="entry name" value="PAC"/>
    <property type="match status" value="1"/>
</dbReference>
<dbReference type="InterPro" id="IPR001610">
    <property type="entry name" value="PAC"/>
</dbReference>
<dbReference type="PANTHER" id="PTHR43711">
    <property type="entry name" value="TWO-COMPONENT HISTIDINE KINASE"/>
    <property type="match status" value="1"/>
</dbReference>
<feature type="domain" description="PAS" evidence="13">
    <location>
        <begin position="181"/>
        <end position="243"/>
    </location>
</feature>
<dbReference type="PROSITE" id="PS50113">
    <property type="entry name" value="PAC"/>
    <property type="match status" value="1"/>
</dbReference>
<dbReference type="CDD" id="cd00082">
    <property type="entry name" value="HisKA"/>
    <property type="match status" value="1"/>
</dbReference>
<dbReference type="FunFam" id="3.30.565.10:FF:000023">
    <property type="entry name" value="PAS domain-containing sensor histidine kinase"/>
    <property type="match status" value="1"/>
</dbReference>
<comment type="catalytic activity">
    <reaction evidence="1">
        <text>ATP + protein L-histidine = ADP + protein N-phospho-L-histidine.</text>
        <dbReference type="EC" id="2.7.13.3"/>
    </reaction>
</comment>
<evidence type="ECO:0000313" key="16">
    <source>
        <dbReference type="Proteomes" id="UP001209229"/>
    </source>
</evidence>
<evidence type="ECO:0000259" key="13">
    <source>
        <dbReference type="PROSITE" id="PS50112"/>
    </source>
</evidence>
<dbReference type="EMBL" id="JAPDPJ010000003">
    <property type="protein sequence ID" value="MCW3785402.1"/>
    <property type="molecule type" value="Genomic_DNA"/>
</dbReference>
<reference evidence="15" key="1">
    <citation type="submission" date="2022-10" db="EMBL/GenBank/DDBJ databases">
        <authorList>
            <person name="Yu W.X."/>
        </authorList>
    </citation>
    <scope>NUCLEOTIDE SEQUENCE</scope>
    <source>
        <strain evidence="15">AAT</strain>
    </source>
</reference>
<dbReference type="Pfam" id="PF13188">
    <property type="entry name" value="PAS_8"/>
    <property type="match status" value="1"/>
</dbReference>
<dbReference type="InterPro" id="IPR000700">
    <property type="entry name" value="PAS-assoc_C"/>
</dbReference>
<keyword evidence="6" id="KW-0808">Transferase</keyword>
<evidence type="ECO:0000259" key="14">
    <source>
        <dbReference type="PROSITE" id="PS50113"/>
    </source>
</evidence>